<gene>
    <name evidence="5" type="primary">OBSCN</name>
    <name evidence="5" type="ORF">BLAG_LOCUS10832</name>
</gene>
<dbReference type="GO" id="GO:0055013">
    <property type="term" value="P:cardiac muscle cell development"/>
    <property type="evidence" value="ECO:0007669"/>
    <property type="project" value="UniProtKB-ARBA"/>
</dbReference>
<dbReference type="SUPFAM" id="SSF48726">
    <property type="entry name" value="Immunoglobulin"/>
    <property type="match status" value="2"/>
</dbReference>
<name>A0A8K0EIA6_BRALA</name>
<feature type="domain" description="Ig-like" evidence="4">
    <location>
        <begin position="70"/>
        <end position="176"/>
    </location>
</feature>
<dbReference type="PANTHER" id="PTHR47633">
    <property type="entry name" value="IMMUNOGLOBULIN"/>
    <property type="match status" value="1"/>
</dbReference>
<dbReference type="PANTHER" id="PTHR47633:SF4">
    <property type="entry name" value="MYOPALLADIN ISOFORM X1"/>
    <property type="match status" value="1"/>
</dbReference>
<dbReference type="InterPro" id="IPR036179">
    <property type="entry name" value="Ig-like_dom_sf"/>
</dbReference>
<feature type="compositionally biased region" description="Polar residues" evidence="3">
    <location>
        <begin position="10"/>
        <end position="22"/>
    </location>
</feature>
<dbReference type="InterPro" id="IPR013098">
    <property type="entry name" value="Ig_I-set"/>
</dbReference>
<keyword evidence="6" id="KW-1185">Reference proteome</keyword>
<evidence type="ECO:0000313" key="6">
    <source>
        <dbReference type="Proteomes" id="UP000838412"/>
    </source>
</evidence>
<evidence type="ECO:0000259" key="4">
    <source>
        <dbReference type="PROSITE" id="PS50835"/>
    </source>
</evidence>
<dbReference type="Gene3D" id="2.60.40.10">
    <property type="entry name" value="Immunoglobulins"/>
    <property type="match status" value="2"/>
</dbReference>
<dbReference type="EMBL" id="OV696702">
    <property type="protein sequence ID" value="CAH1249877.1"/>
    <property type="molecule type" value="Genomic_DNA"/>
</dbReference>
<dbReference type="Pfam" id="PF07679">
    <property type="entry name" value="I-set"/>
    <property type="match status" value="2"/>
</dbReference>
<dbReference type="Pfam" id="PF00612">
    <property type="entry name" value="IQ"/>
    <property type="match status" value="1"/>
</dbReference>
<keyword evidence="2" id="KW-0393">Immunoglobulin domain</keyword>
<dbReference type="InterPro" id="IPR013783">
    <property type="entry name" value="Ig-like_fold"/>
</dbReference>
<dbReference type="CDD" id="cd23767">
    <property type="entry name" value="IQCD"/>
    <property type="match status" value="1"/>
</dbReference>
<dbReference type="PROSITE" id="PS50835">
    <property type="entry name" value="IG_LIKE"/>
    <property type="match status" value="2"/>
</dbReference>
<dbReference type="InterPro" id="IPR003599">
    <property type="entry name" value="Ig_sub"/>
</dbReference>
<dbReference type="AlphaFoldDB" id="A0A8K0EIA6"/>
<dbReference type="SMART" id="SM00409">
    <property type="entry name" value="IG"/>
    <property type="match status" value="2"/>
</dbReference>
<sequence length="271" mass="30358">MLTGVPITHPLSTTPSPFSTQPAAKKEEEAKNPFEGVDVKDPIVVRAATRIQAAFRSHKSRKELMEKSLPSFTQELRDMFVATETMESLVLELKDMFGYEGSATSFFCRVWGIPDPVITWYKDGELIKEGPKFQIGFDSKDGTTLTIQNVSREDVGQYTCKANNSHGEAFDSARLIVDIPAKVMKPPENVTAKKGETITMRVEIEGDPEADVIWKHKKKEINEGGRYSYEDTDTYSILRIQGATEEDAGKYEIEVENDMGKDRTFCAVSVK</sequence>
<evidence type="ECO:0000256" key="3">
    <source>
        <dbReference type="SAM" id="MobiDB-lite"/>
    </source>
</evidence>
<protein>
    <submittedName>
        <fullName evidence="5">OBSCN protein</fullName>
    </submittedName>
</protein>
<dbReference type="Proteomes" id="UP000838412">
    <property type="component" value="Chromosome 17"/>
</dbReference>
<proteinExistence type="inferred from homology"/>
<feature type="domain" description="Ig-like" evidence="4">
    <location>
        <begin position="180"/>
        <end position="269"/>
    </location>
</feature>
<dbReference type="FunFam" id="2.60.40.10:FF:000107">
    <property type="entry name" value="Myosin, light chain kinase a"/>
    <property type="match status" value="1"/>
</dbReference>
<reference evidence="5" key="1">
    <citation type="submission" date="2022-01" db="EMBL/GenBank/DDBJ databases">
        <authorList>
            <person name="Braso-Vives M."/>
        </authorList>
    </citation>
    <scope>NUCLEOTIDE SEQUENCE</scope>
</reference>
<feature type="region of interest" description="Disordered" evidence="3">
    <location>
        <begin position="1"/>
        <end position="32"/>
    </location>
</feature>
<dbReference type="PROSITE" id="PS50096">
    <property type="entry name" value="IQ"/>
    <property type="match status" value="1"/>
</dbReference>
<dbReference type="InterPro" id="IPR000048">
    <property type="entry name" value="IQ_motif_EF-hand-BS"/>
</dbReference>
<dbReference type="OrthoDB" id="2152335at2759"/>
<accession>A0A8K0EIA6</accession>
<dbReference type="GO" id="GO:0004672">
    <property type="term" value="F:protein kinase activity"/>
    <property type="evidence" value="ECO:0007669"/>
    <property type="project" value="TreeGrafter"/>
</dbReference>
<comment type="similarity">
    <text evidence="1">Belongs to the protein kinase superfamily. CAMK Ser/Thr protein kinase family.</text>
</comment>
<organism evidence="5 6">
    <name type="scientific">Branchiostoma lanceolatum</name>
    <name type="common">Common lancelet</name>
    <name type="synonym">Amphioxus lanceolatum</name>
    <dbReference type="NCBI Taxonomy" id="7740"/>
    <lineage>
        <taxon>Eukaryota</taxon>
        <taxon>Metazoa</taxon>
        <taxon>Chordata</taxon>
        <taxon>Cephalochordata</taxon>
        <taxon>Leptocardii</taxon>
        <taxon>Amphioxiformes</taxon>
        <taxon>Branchiostomatidae</taxon>
        <taxon>Branchiostoma</taxon>
    </lineage>
</organism>
<dbReference type="InterPro" id="IPR007110">
    <property type="entry name" value="Ig-like_dom"/>
</dbReference>
<dbReference type="InterPro" id="IPR003598">
    <property type="entry name" value="Ig_sub2"/>
</dbReference>
<evidence type="ECO:0000256" key="2">
    <source>
        <dbReference type="ARBA" id="ARBA00023319"/>
    </source>
</evidence>
<evidence type="ECO:0000256" key="1">
    <source>
        <dbReference type="ARBA" id="ARBA00006692"/>
    </source>
</evidence>
<dbReference type="FunFam" id="2.60.40.10:FF:000080">
    <property type="entry name" value="Myosin light chain kinase, smooth muscle"/>
    <property type="match status" value="1"/>
</dbReference>
<evidence type="ECO:0000313" key="5">
    <source>
        <dbReference type="EMBL" id="CAH1249877.1"/>
    </source>
</evidence>
<dbReference type="SMART" id="SM00408">
    <property type="entry name" value="IGc2"/>
    <property type="match status" value="2"/>
</dbReference>